<dbReference type="KEGG" id="avn:Avin_25980"/>
<keyword evidence="1" id="KW-0812">Transmembrane</keyword>
<keyword evidence="1" id="KW-0472">Membrane</keyword>
<name>C1DJK7_AZOVD</name>
<organism evidence="2 3">
    <name type="scientific">Azotobacter vinelandii (strain DJ / ATCC BAA-1303)</name>
    <dbReference type="NCBI Taxonomy" id="322710"/>
    <lineage>
        <taxon>Bacteria</taxon>
        <taxon>Pseudomonadati</taxon>
        <taxon>Pseudomonadota</taxon>
        <taxon>Gammaproteobacteria</taxon>
        <taxon>Pseudomonadales</taxon>
        <taxon>Pseudomonadaceae</taxon>
        <taxon>Azotobacter</taxon>
    </lineage>
</organism>
<dbReference type="AlphaFoldDB" id="C1DJK7"/>
<proteinExistence type="predicted"/>
<sequence>MIRASSDNEQASSSNAIASAFAVVFIFISLSGIDCFYISSQPLDSILEIGVETSIGFLSLPGEKR</sequence>
<dbReference type="EMBL" id="CP001157">
    <property type="protein sequence ID" value="ACO78776.1"/>
    <property type="molecule type" value="Genomic_DNA"/>
</dbReference>
<keyword evidence="1" id="KW-1133">Transmembrane helix</keyword>
<evidence type="ECO:0000313" key="2">
    <source>
        <dbReference type="EMBL" id="ACO78776.1"/>
    </source>
</evidence>
<keyword evidence="3" id="KW-1185">Reference proteome</keyword>
<dbReference type="Proteomes" id="UP000002424">
    <property type="component" value="Chromosome"/>
</dbReference>
<feature type="transmembrane region" description="Helical" evidence="1">
    <location>
        <begin position="16"/>
        <end position="38"/>
    </location>
</feature>
<evidence type="ECO:0000313" key="3">
    <source>
        <dbReference type="Proteomes" id="UP000002424"/>
    </source>
</evidence>
<accession>C1DJK7</accession>
<gene>
    <name evidence="2" type="ordered locus">Avin_25980</name>
</gene>
<dbReference type="HOGENOM" id="CLU_2840275_0_0_6"/>
<dbReference type="EnsemblBacteria" id="ACO78776">
    <property type="protein sequence ID" value="ACO78776"/>
    <property type="gene ID" value="Avin_25980"/>
</dbReference>
<protein>
    <submittedName>
        <fullName evidence="2">Uncharacterized protein</fullName>
    </submittedName>
</protein>
<reference evidence="2 3" key="1">
    <citation type="journal article" date="2009" name="J. Bacteriol.">
        <title>Genome sequence of Azotobacter vinelandii, an obligate aerobe specialized to support diverse anaerobic metabolic processes.</title>
        <authorList>
            <person name="Setubal J.C."/>
            <person name="dos Santos P."/>
            <person name="Goldman B.S."/>
            <person name="Ertesvag H."/>
            <person name="Espin G."/>
            <person name="Rubio L.M."/>
            <person name="Valla S."/>
            <person name="Almeida N.F."/>
            <person name="Balasubramanian D."/>
            <person name="Cromes L."/>
            <person name="Curatti L."/>
            <person name="Du Z."/>
            <person name="Godsy E."/>
            <person name="Goodner B."/>
            <person name="Hellner-Burris K."/>
            <person name="Hernandez J.A."/>
            <person name="Houmiel K."/>
            <person name="Imperial J."/>
            <person name="Kennedy C."/>
            <person name="Larson T.J."/>
            <person name="Latreille P."/>
            <person name="Ligon L.S."/>
            <person name="Lu J."/>
            <person name="Maerk M."/>
            <person name="Miller N.M."/>
            <person name="Norton S."/>
            <person name="O'Carroll I.P."/>
            <person name="Paulsen I."/>
            <person name="Raulfs E.C."/>
            <person name="Roemer R."/>
            <person name="Rosser J."/>
            <person name="Segura D."/>
            <person name="Slater S."/>
            <person name="Stricklin S.L."/>
            <person name="Studholme D.J."/>
            <person name="Sun J."/>
            <person name="Viana C.J."/>
            <person name="Wallin E."/>
            <person name="Wang B."/>
            <person name="Wheeler C."/>
            <person name="Zhu H."/>
            <person name="Dean D.R."/>
            <person name="Dixon R."/>
            <person name="Wood D."/>
        </authorList>
    </citation>
    <scope>NUCLEOTIDE SEQUENCE [LARGE SCALE GENOMIC DNA]</scope>
    <source>
        <strain evidence="3">DJ / ATCC BAA-1303</strain>
    </source>
</reference>
<evidence type="ECO:0000256" key="1">
    <source>
        <dbReference type="SAM" id="Phobius"/>
    </source>
</evidence>